<dbReference type="SFLD" id="SFLDG01135">
    <property type="entry name" value="C1.5.6:_HAD__Beta-PGM__Phospha"/>
    <property type="match status" value="1"/>
</dbReference>
<protein>
    <submittedName>
        <fullName evidence="1">Haloacid dehalogenase</fullName>
    </submittedName>
</protein>
<name>A0A917BRV9_9PROT</name>
<dbReference type="EMBL" id="BMHV01000002">
    <property type="protein sequence ID" value="GGF54119.1"/>
    <property type="molecule type" value="Genomic_DNA"/>
</dbReference>
<evidence type="ECO:0000313" key="2">
    <source>
        <dbReference type="Proteomes" id="UP000632498"/>
    </source>
</evidence>
<dbReference type="SUPFAM" id="SSF56784">
    <property type="entry name" value="HAD-like"/>
    <property type="match status" value="1"/>
</dbReference>
<dbReference type="InterPro" id="IPR006439">
    <property type="entry name" value="HAD-SF_hydro_IA"/>
</dbReference>
<accession>A0A917BRV9</accession>
<dbReference type="Proteomes" id="UP000632498">
    <property type="component" value="Unassembled WGS sequence"/>
</dbReference>
<dbReference type="Pfam" id="PF00702">
    <property type="entry name" value="Hydrolase"/>
    <property type="match status" value="1"/>
</dbReference>
<reference evidence="1" key="2">
    <citation type="submission" date="2020-09" db="EMBL/GenBank/DDBJ databases">
        <authorList>
            <person name="Sun Q."/>
            <person name="Zhou Y."/>
        </authorList>
    </citation>
    <scope>NUCLEOTIDE SEQUENCE</scope>
    <source>
        <strain evidence="1">CGMCC 1.15254</strain>
    </source>
</reference>
<dbReference type="InterPro" id="IPR023214">
    <property type="entry name" value="HAD_sf"/>
</dbReference>
<dbReference type="PANTHER" id="PTHR18901">
    <property type="entry name" value="2-DEOXYGLUCOSE-6-PHOSPHATE PHOSPHATASE 2"/>
    <property type="match status" value="1"/>
</dbReference>
<evidence type="ECO:0000313" key="1">
    <source>
        <dbReference type="EMBL" id="GGF54119.1"/>
    </source>
</evidence>
<dbReference type="Gene3D" id="1.10.150.240">
    <property type="entry name" value="Putative phosphatase, domain 2"/>
    <property type="match status" value="1"/>
</dbReference>
<dbReference type="InterPro" id="IPR023198">
    <property type="entry name" value="PGP-like_dom2"/>
</dbReference>
<gene>
    <name evidence="1" type="ORF">GCM10011332_04390</name>
</gene>
<dbReference type="PANTHER" id="PTHR18901:SF38">
    <property type="entry name" value="PSEUDOURIDINE-5'-PHOSPHATASE"/>
    <property type="match status" value="1"/>
</dbReference>
<organism evidence="1 2">
    <name type="scientific">Terasakiella brassicae</name>
    <dbReference type="NCBI Taxonomy" id="1634917"/>
    <lineage>
        <taxon>Bacteria</taxon>
        <taxon>Pseudomonadati</taxon>
        <taxon>Pseudomonadota</taxon>
        <taxon>Alphaproteobacteria</taxon>
        <taxon>Rhodospirillales</taxon>
        <taxon>Terasakiellaceae</taxon>
        <taxon>Terasakiella</taxon>
    </lineage>
</organism>
<dbReference type="NCBIfam" id="TIGR01509">
    <property type="entry name" value="HAD-SF-IA-v3"/>
    <property type="match status" value="1"/>
</dbReference>
<sequence length="223" mass="24531">MSSTPFDLIIFDCDGVLVDSELLASDVLSEELARHNIDIPPRECRDRFTGSSLKRVKELVFQSTGIELPDDFEENVRKQDRDIFEKRLRPVSGIEETLELLNIPVCVASSGSMEKITHSLKLATIYDHFAPNIFSAEMVARGKPAPDLFLFAAEKMGVAPERCLVIEDSPVGVKGALKAGMTVFGFAGASHAGPGHAEMLDLAGVKISFREMFALPNLINFYQ</sequence>
<keyword evidence="2" id="KW-1185">Reference proteome</keyword>
<reference evidence="1" key="1">
    <citation type="journal article" date="2014" name="Int. J. Syst. Evol. Microbiol.">
        <title>Complete genome sequence of Corynebacterium casei LMG S-19264T (=DSM 44701T), isolated from a smear-ripened cheese.</title>
        <authorList>
            <consortium name="US DOE Joint Genome Institute (JGI-PGF)"/>
            <person name="Walter F."/>
            <person name="Albersmeier A."/>
            <person name="Kalinowski J."/>
            <person name="Ruckert C."/>
        </authorList>
    </citation>
    <scope>NUCLEOTIDE SEQUENCE</scope>
    <source>
        <strain evidence="1">CGMCC 1.15254</strain>
    </source>
</reference>
<dbReference type="RefSeq" id="WP_188660878.1">
    <property type="nucleotide sequence ID" value="NZ_BMHV01000002.1"/>
</dbReference>
<proteinExistence type="predicted"/>
<dbReference type="SFLD" id="SFLDG01129">
    <property type="entry name" value="C1.5:_HAD__Beta-PGM__Phosphata"/>
    <property type="match status" value="1"/>
</dbReference>
<comment type="caution">
    <text evidence="1">The sequence shown here is derived from an EMBL/GenBank/DDBJ whole genome shotgun (WGS) entry which is preliminary data.</text>
</comment>
<dbReference type="AlphaFoldDB" id="A0A917BRV9"/>
<dbReference type="InterPro" id="IPR036412">
    <property type="entry name" value="HAD-like_sf"/>
</dbReference>
<dbReference type="CDD" id="cd07526">
    <property type="entry name" value="HAD_BPGM_like"/>
    <property type="match status" value="1"/>
</dbReference>
<dbReference type="Gene3D" id="3.40.50.1000">
    <property type="entry name" value="HAD superfamily/HAD-like"/>
    <property type="match status" value="1"/>
</dbReference>
<dbReference type="SFLD" id="SFLDS00003">
    <property type="entry name" value="Haloacid_Dehalogenase"/>
    <property type="match status" value="1"/>
</dbReference>